<name>A0A918A077_9ACTN</name>
<gene>
    <name evidence="3" type="ORF">GCM10012280_70350</name>
</gene>
<keyword evidence="2" id="KW-1133">Transmembrane helix</keyword>
<feature type="region of interest" description="Disordered" evidence="1">
    <location>
        <begin position="219"/>
        <end position="240"/>
    </location>
</feature>
<evidence type="ECO:0000256" key="2">
    <source>
        <dbReference type="SAM" id="Phobius"/>
    </source>
</evidence>
<reference evidence="3" key="1">
    <citation type="journal article" date="2014" name="Int. J. Syst. Evol. Microbiol.">
        <title>Complete genome sequence of Corynebacterium casei LMG S-19264T (=DSM 44701T), isolated from a smear-ripened cheese.</title>
        <authorList>
            <consortium name="US DOE Joint Genome Institute (JGI-PGF)"/>
            <person name="Walter F."/>
            <person name="Albersmeier A."/>
            <person name="Kalinowski J."/>
            <person name="Ruckert C."/>
        </authorList>
    </citation>
    <scope>NUCLEOTIDE SEQUENCE</scope>
    <source>
        <strain evidence="3">CGMCC 4.7201</strain>
    </source>
</reference>
<feature type="transmembrane region" description="Helical" evidence="2">
    <location>
        <begin position="67"/>
        <end position="85"/>
    </location>
</feature>
<dbReference type="NCBIfam" id="NF041646">
    <property type="entry name" value="VC0807_fam"/>
    <property type="match status" value="1"/>
</dbReference>
<accession>A0A918A077</accession>
<dbReference type="Proteomes" id="UP000641932">
    <property type="component" value="Unassembled WGS sequence"/>
</dbReference>
<feature type="transmembrane region" description="Helical" evidence="2">
    <location>
        <begin position="39"/>
        <end position="60"/>
    </location>
</feature>
<dbReference type="RefSeq" id="WP_189135870.1">
    <property type="nucleotide sequence ID" value="NZ_BMMS01000066.1"/>
</dbReference>
<evidence type="ECO:0000313" key="4">
    <source>
        <dbReference type="Proteomes" id="UP000641932"/>
    </source>
</evidence>
<feature type="transmembrane region" description="Helical" evidence="2">
    <location>
        <begin position="150"/>
        <end position="174"/>
    </location>
</feature>
<keyword evidence="2" id="KW-0472">Membrane</keyword>
<dbReference type="AlphaFoldDB" id="A0A918A077"/>
<reference evidence="3" key="2">
    <citation type="submission" date="2020-09" db="EMBL/GenBank/DDBJ databases">
        <authorList>
            <person name="Sun Q."/>
            <person name="Zhou Y."/>
        </authorList>
    </citation>
    <scope>NUCLEOTIDE SEQUENCE</scope>
    <source>
        <strain evidence="3">CGMCC 4.7201</strain>
    </source>
</reference>
<evidence type="ECO:0000313" key="3">
    <source>
        <dbReference type="EMBL" id="GGP00802.1"/>
    </source>
</evidence>
<organism evidence="3 4">
    <name type="scientific">Wenjunlia tyrosinilytica</name>
    <dbReference type="NCBI Taxonomy" id="1544741"/>
    <lineage>
        <taxon>Bacteria</taxon>
        <taxon>Bacillati</taxon>
        <taxon>Actinomycetota</taxon>
        <taxon>Actinomycetes</taxon>
        <taxon>Kitasatosporales</taxon>
        <taxon>Streptomycetaceae</taxon>
        <taxon>Wenjunlia</taxon>
    </lineage>
</organism>
<feature type="transmembrane region" description="Helical" evidence="2">
    <location>
        <begin position="12"/>
        <end position="33"/>
    </location>
</feature>
<keyword evidence="4" id="KW-1185">Reference proteome</keyword>
<dbReference type="EMBL" id="BMMS01000066">
    <property type="protein sequence ID" value="GGP00802.1"/>
    <property type="molecule type" value="Genomic_DNA"/>
</dbReference>
<feature type="transmembrane region" description="Helical" evidence="2">
    <location>
        <begin position="180"/>
        <end position="202"/>
    </location>
</feature>
<sequence length="240" mass="26006">MTSGEGRPVNPALKMLFMLVVDLGFPIVIYYVLRSAGVGNILALTVGSLVPATSSVITFARERKVDALGAFVTALMALSIAASLITDSPRFLLVKDGWLTGAAGMGFLATLRGRRPLAFTFSRPLLERQFSDSSGSWDELWERVPRFRRIWRVSTVIWGVGLLIDAAVRAVMAYTLPVDVVPALGGAQYGVFTVLMLVIVNIHQSRAGLWSILRSGAREQGTSEQERAGWRSGSARPPAT</sequence>
<proteinExistence type="predicted"/>
<comment type="caution">
    <text evidence="3">The sequence shown here is derived from an EMBL/GenBank/DDBJ whole genome shotgun (WGS) entry which is preliminary data.</text>
</comment>
<feature type="transmembrane region" description="Helical" evidence="2">
    <location>
        <begin position="97"/>
        <end position="113"/>
    </location>
</feature>
<evidence type="ECO:0000256" key="1">
    <source>
        <dbReference type="SAM" id="MobiDB-lite"/>
    </source>
</evidence>
<evidence type="ECO:0008006" key="5">
    <source>
        <dbReference type="Google" id="ProtNLM"/>
    </source>
</evidence>
<keyword evidence="2" id="KW-0812">Transmembrane</keyword>
<protein>
    <recommendedName>
        <fullName evidence="5">Intracellular septation protein A</fullName>
    </recommendedName>
</protein>